<dbReference type="GeneID" id="81593851"/>
<name>A0AAD6CG61_9EURO</name>
<evidence type="ECO:0000313" key="2">
    <source>
        <dbReference type="EMBL" id="KAJ5464528.1"/>
    </source>
</evidence>
<accession>A0AAD6CG61</accession>
<evidence type="ECO:0000256" key="1">
    <source>
        <dbReference type="SAM" id="MobiDB-lite"/>
    </source>
</evidence>
<evidence type="ECO:0000313" key="3">
    <source>
        <dbReference type="Proteomes" id="UP001213681"/>
    </source>
</evidence>
<proteinExistence type="predicted"/>
<protein>
    <submittedName>
        <fullName evidence="2">Uncharacterized protein</fullName>
    </submittedName>
</protein>
<reference evidence="2" key="2">
    <citation type="journal article" date="2023" name="IMA Fungus">
        <title>Comparative genomic study of the Penicillium genus elucidates a diverse pangenome and 15 lateral gene transfer events.</title>
        <authorList>
            <person name="Petersen C."/>
            <person name="Sorensen T."/>
            <person name="Nielsen M.R."/>
            <person name="Sondergaard T.E."/>
            <person name="Sorensen J.L."/>
            <person name="Fitzpatrick D.A."/>
            <person name="Frisvad J.C."/>
            <person name="Nielsen K.L."/>
        </authorList>
    </citation>
    <scope>NUCLEOTIDE SEQUENCE</scope>
    <source>
        <strain evidence="2">IBT 16125</strain>
    </source>
</reference>
<organism evidence="2 3">
    <name type="scientific">Penicillium daleae</name>
    <dbReference type="NCBI Taxonomy" id="63821"/>
    <lineage>
        <taxon>Eukaryota</taxon>
        <taxon>Fungi</taxon>
        <taxon>Dikarya</taxon>
        <taxon>Ascomycota</taxon>
        <taxon>Pezizomycotina</taxon>
        <taxon>Eurotiomycetes</taxon>
        <taxon>Eurotiomycetidae</taxon>
        <taxon>Eurotiales</taxon>
        <taxon>Aspergillaceae</taxon>
        <taxon>Penicillium</taxon>
    </lineage>
</organism>
<sequence>MMEFPEPRRPRILNCEALIDQTDLIGYQCTATDVASVWTSILAYWFPPDEGYQLRLKGLLKDQIREYLDHVKAEFGRTWGEPYIRYLDNDIQSYSLKDGMSATGDISMEIETNDGDDSLSHVCAEPRVESDDTGSMETSSAGSSDLDTDSDIIRTNENERHEWMMKHHEGSQNTTADPNNQNPIENGQLPYTNGFRITIEFTTNGMV</sequence>
<keyword evidence="3" id="KW-1185">Reference proteome</keyword>
<feature type="region of interest" description="Disordered" evidence="1">
    <location>
        <begin position="127"/>
        <end position="151"/>
    </location>
</feature>
<feature type="region of interest" description="Disordered" evidence="1">
    <location>
        <begin position="167"/>
        <end position="191"/>
    </location>
</feature>
<feature type="compositionally biased region" description="Polar residues" evidence="1">
    <location>
        <begin position="133"/>
        <end position="145"/>
    </location>
</feature>
<dbReference type="RefSeq" id="XP_056771375.1">
    <property type="nucleotide sequence ID" value="XM_056903608.1"/>
</dbReference>
<dbReference type="Proteomes" id="UP001213681">
    <property type="component" value="Unassembled WGS sequence"/>
</dbReference>
<gene>
    <name evidence="2" type="ORF">N7458_000214</name>
</gene>
<feature type="compositionally biased region" description="Polar residues" evidence="1">
    <location>
        <begin position="171"/>
        <end position="191"/>
    </location>
</feature>
<dbReference type="EMBL" id="JAPVEA010000001">
    <property type="protein sequence ID" value="KAJ5464528.1"/>
    <property type="molecule type" value="Genomic_DNA"/>
</dbReference>
<comment type="caution">
    <text evidence="2">The sequence shown here is derived from an EMBL/GenBank/DDBJ whole genome shotgun (WGS) entry which is preliminary data.</text>
</comment>
<dbReference type="AlphaFoldDB" id="A0AAD6CG61"/>
<reference evidence="2" key="1">
    <citation type="submission" date="2022-12" db="EMBL/GenBank/DDBJ databases">
        <authorList>
            <person name="Petersen C."/>
        </authorList>
    </citation>
    <scope>NUCLEOTIDE SEQUENCE</scope>
    <source>
        <strain evidence="2">IBT 16125</strain>
    </source>
</reference>